<dbReference type="EMBL" id="JAODUP010000160">
    <property type="protein sequence ID" value="KAK2159011.1"/>
    <property type="molecule type" value="Genomic_DNA"/>
</dbReference>
<name>A0AAD9N8K2_9ANNE</name>
<feature type="region of interest" description="Disordered" evidence="1">
    <location>
        <begin position="1"/>
        <end position="21"/>
    </location>
</feature>
<proteinExistence type="predicted"/>
<organism evidence="2 3">
    <name type="scientific">Paralvinella palmiformis</name>
    <dbReference type="NCBI Taxonomy" id="53620"/>
    <lineage>
        <taxon>Eukaryota</taxon>
        <taxon>Metazoa</taxon>
        <taxon>Spiralia</taxon>
        <taxon>Lophotrochozoa</taxon>
        <taxon>Annelida</taxon>
        <taxon>Polychaeta</taxon>
        <taxon>Sedentaria</taxon>
        <taxon>Canalipalpata</taxon>
        <taxon>Terebellida</taxon>
        <taxon>Terebelliformia</taxon>
        <taxon>Alvinellidae</taxon>
        <taxon>Paralvinella</taxon>
    </lineage>
</organism>
<sequence>MKSTMKRKSLSAERMNRNPPTLTLVVPPDREYARLLQQTKMVYDQLLIDKHSKLYQALMIRKIQYDEKCNELTKTNQNKALEFGVRAQEALNKMIHEFGEELMAQRTDYQQKLNNMYSQLEEKWKQENRSQPPEVPNVGPPCQVYPHK</sequence>
<evidence type="ECO:0000313" key="2">
    <source>
        <dbReference type="EMBL" id="KAK2159011.1"/>
    </source>
</evidence>
<dbReference type="Proteomes" id="UP001208570">
    <property type="component" value="Unassembled WGS sequence"/>
</dbReference>
<protein>
    <submittedName>
        <fullName evidence="2">Uncharacterized protein</fullName>
    </submittedName>
</protein>
<feature type="region of interest" description="Disordered" evidence="1">
    <location>
        <begin position="123"/>
        <end position="148"/>
    </location>
</feature>
<accession>A0AAD9N8K2</accession>
<gene>
    <name evidence="2" type="ORF">LSH36_160g02003</name>
</gene>
<reference evidence="2" key="1">
    <citation type="journal article" date="2023" name="Mol. Biol. Evol.">
        <title>Third-Generation Sequencing Reveals the Adaptive Role of the Epigenome in Three Deep-Sea Polychaetes.</title>
        <authorList>
            <person name="Perez M."/>
            <person name="Aroh O."/>
            <person name="Sun Y."/>
            <person name="Lan Y."/>
            <person name="Juniper S.K."/>
            <person name="Young C.R."/>
            <person name="Angers B."/>
            <person name="Qian P.Y."/>
        </authorList>
    </citation>
    <scope>NUCLEOTIDE SEQUENCE</scope>
    <source>
        <strain evidence="2">P08H-3</strain>
    </source>
</reference>
<keyword evidence="3" id="KW-1185">Reference proteome</keyword>
<comment type="caution">
    <text evidence="2">The sequence shown here is derived from an EMBL/GenBank/DDBJ whole genome shotgun (WGS) entry which is preliminary data.</text>
</comment>
<dbReference type="AlphaFoldDB" id="A0AAD9N8K2"/>
<evidence type="ECO:0000313" key="3">
    <source>
        <dbReference type="Proteomes" id="UP001208570"/>
    </source>
</evidence>
<evidence type="ECO:0000256" key="1">
    <source>
        <dbReference type="SAM" id="MobiDB-lite"/>
    </source>
</evidence>